<dbReference type="CDD" id="cd20339">
    <property type="entry name" value="BRcat_RBR_RNF216"/>
    <property type="match status" value="1"/>
</dbReference>
<evidence type="ECO:0000256" key="6">
    <source>
        <dbReference type="ARBA" id="ARBA00022786"/>
    </source>
</evidence>
<feature type="domain" description="RING-type" evidence="10">
    <location>
        <begin position="836"/>
        <end position="1052"/>
    </location>
</feature>
<feature type="region of interest" description="Disordered" evidence="9">
    <location>
        <begin position="65"/>
        <end position="87"/>
    </location>
</feature>
<organism evidence="11 12">
    <name type="scientific">Pogonomyrmex barbatus</name>
    <name type="common">red harvester ant</name>
    <dbReference type="NCBI Taxonomy" id="144034"/>
    <lineage>
        <taxon>Eukaryota</taxon>
        <taxon>Metazoa</taxon>
        <taxon>Ecdysozoa</taxon>
        <taxon>Arthropoda</taxon>
        <taxon>Hexapoda</taxon>
        <taxon>Insecta</taxon>
        <taxon>Pterygota</taxon>
        <taxon>Neoptera</taxon>
        <taxon>Endopterygota</taxon>
        <taxon>Hymenoptera</taxon>
        <taxon>Apocrita</taxon>
        <taxon>Aculeata</taxon>
        <taxon>Formicoidea</taxon>
        <taxon>Formicidae</taxon>
        <taxon>Myrmicinae</taxon>
        <taxon>Pogonomyrmex</taxon>
    </lineage>
</organism>
<proteinExistence type="predicted"/>
<dbReference type="InterPro" id="IPR047546">
    <property type="entry name" value="Rcat_RBR_RNF216"/>
</dbReference>
<keyword evidence="6" id="KW-0833">Ubl conjugation pathway</keyword>
<evidence type="ECO:0000256" key="5">
    <source>
        <dbReference type="ARBA" id="ARBA00022771"/>
    </source>
</evidence>
<gene>
    <name evidence="12" type="primary">LOC105432962</name>
</gene>
<keyword evidence="7" id="KW-0862">Zinc</keyword>
<dbReference type="PROSITE" id="PS51873">
    <property type="entry name" value="TRIAD"/>
    <property type="match status" value="1"/>
</dbReference>
<evidence type="ECO:0000256" key="2">
    <source>
        <dbReference type="ARBA" id="ARBA00022679"/>
    </source>
</evidence>
<evidence type="ECO:0000313" key="12">
    <source>
        <dbReference type="RefSeq" id="XP_011646294.1"/>
    </source>
</evidence>
<name>A0A6I9X175_9HYME</name>
<dbReference type="KEGG" id="pbar:105432962"/>
<protein>
    <submittedName>
        <fullName evidence="12">E3 ubiquitin-protein ligase RNF216-like</fullName>
    </submittedName>
</protein>
<dbReference type="CDD" id="cd20353">
    <property type="entry name" value="Rcat_RBR_RNF216"/>
    <property type="match status" value="1"/>
</dbReference>
<keyword evidence="8" id="KW-0175">Coiled coil</keyword>
<dbReference type="Proteomes" id="UP000504615">
    <property type="component" value="Unplaced"/>
</dbReference>
<keyword evidence="3" id="KW-0479">Metal-binding</keyword>
<keyword evidence="11" id="KW-1185">Reference proteome</keyword>
<evidence type="ECO:0000256" key="9">
    <source>
        <dbReference type="SAM" id="MobiDB-lite"/>
    </source>
</evidence>
<feature type="coiled-coil region" evidence="8">
    <location>
        <begin position="806"/>
        <end position="841"/>
    </location>
</feature>
<keyword evidence="2" id="KW-0808">Transferase</keyword>
<keyword evidence="4" id="KW-0677">Repeat</keyword>
<dbReference type="Pfam" id="PF26200">
    <property type="entry name" value="Rcat_RNF216"/>
    <property type="match status" value="1"/>
</dbReference>
<feature type="compositionally biased region" description="Low complexity" evidence="9">
    <location>
        <begin position="66"/>
        <end position="87"/>
    </location>
</feature>
<evidence type="ECO:0000256" key="3">
    <source>
        <dbReference type="ARBA" id="ARBA00022723"/>
    </source>
</evidence>
<dbReference type="SUPFAM" id="SSF57850">
    <property type="entry name" value="RING/U-box"/>
    <property type="match status" value="1"/>
</dbReference>
<accession>A0A6I9X175</accession>
<dbReference type="RefSeq" id="XP_011646294.1">
    <property type="nucleotide sequence ID" value="XM_011647992.2"/>
</dbReference>
<dbReference type="InterPro" id="IPR051628">
    <property type="entry name" value="LUBAC_E3_Ligases"/>
</dbReference>
<evidence type="ECO:0000256" key="4">
    <source>
        <dbReference type="ARBA" id="ARBA00022737"/>
    </source>
</evidence>
<dbReference type="InterPro" id="IPR044066">
    <property type="entry name" value="TRIAD_supradom"/>
</dbReference>
<reference evidence="12" key="1">
    <citation type="submission" date="2025-08" db="UniProtKB">
        <authorList>
            <consortium name="RefSeq"/>
        </authorList>
    </citation>
    <scope>IDENTIFICATION</scope>
</reference>
<dbReference type="OrthoDB" id="10009520at2759"/>
<dbReference type="AlphaFoldDB" id="A0A6I9X175"/>
<dbReference type="GO" id="GO:0008270">
    <property type="term" value="F:zinc ion binding"/>
    <property type="evidence" value="ECO:0007669"/>
    <property type="project" value="UniProtKB-KW"/>
</dbReference>
<dbReference type="Gene3D" id="1.20.120.1750">
    <property type="match status" value="1"/>
</dbReference>
<evidence type="ECO:0000313" key="11">
    <source>
        <dbReference type="Proteomes" id="UP000504615"/>
    </source>
</evidence>
<dbReference type="GeneID" id="105432962"/>
<evidence type="ECO:0000256" key="1">
    <source>
        <dbReference type="ARBA" id="ARBA00004906"/>
    </source>
</evidence>
<dbReference type="InterPro" id="IPR047545">
    <property type="entry name" value="BRcat_RBR_RNF216"/>
</dbReference>
<evidence type="ECO:0000256" key="8">
    <source>
        <dbReference type="SAM" id="Coils"/>
    </source>
</evidence>
<dbReference type="GO" id="GO:0016740">
    <property type="term" value="F:transferase activity"/>
    <property type="evidence" value="ECO:0007669"/>
    <property type="project" value="UniProtKB-KW"/>
</dbReference>
<sequence>MCGNGLEIQEIKRRLAANGQDIDEDVISDFLENCDFVGITDKISHIIRIISEKDDFQNSLDIMGTSSSSESHYASDSTSEYSSSMESTNVKVIDISSDSDDDTDYYHHNTSNMNDTSVIDTLKIAANDITTSCSYLQPNDNKSLLNQDVDVVTDVAVDVVTDGDSQVTTANSKTQVSEVSIPEITILEEKNDVTCIKSTSKVPKATVLEENNNDVAYVKSIFKMEDPKPGCSKDPDAPALPPVLEDLCSFSVSDELQKDARIIHALLPNFNYSLIYRTLCNNHFAKNCIELTLWDLLPEKRPAIQPLNKRKCSNEICPIQCKKSLKTSVHKDQMDTKATLKEKPVRAKRKEIIDIKSRNKEFASDGTDEMETNVFAKVTPLNIDNNTDQSIVPVRKTKLNYTSNIPNKNIEFSYDINPIHSKLLKDIDDMESTKIREPLEIKSIFSDDALGSSTASSEMFNIDNFLEAFLEPPIEDVSDPFLQVKRKDLGEKAQARTETRVVDVKSENKESTLMTDKTDEIKNKNIWEEKIKNSSLVDVEKNASKVMIKENNGDLKPLHVITLHEKASQIYAKLIPMFPDVKASFIKALCFKGIQPDDLRDEAILLELLVDALLNYNKKNLLIKNVEPAATVKNSNETLKTPDLNEQYADLLMIFPEADPVYLREIAEQMYKNPEQIKEFVQSKLENPDYPTRAQYLAKKKLTEQQKQYTTDFQVQQFLELFPDPFSYFEDEKRKCQFNPHAVDFLKHYFSKLKVNTLVNTYSQYVHNLSLTAKALEALNPDLKTKRYSSKTILTEDIPFLQECAFIQHKAELRKYLDEMKAKEEQEFNELKAKNELLECQCCYDNECMPSKCSTCAEGHIFCNSCIIRSTDIVLADGNTHVKCLLNCGCDFPISVLQKILSPTKFSILLCKQQEAEVMAAGVEGLVSCPFCHFASIPPPEDKIFKCLNPECMKESCRLCKEINHIPLKCNEKKSEAARLYLEEKMTEALVRKCYRCNRMFFKEEGCNKMTCLCGAKMCYICDKPVTDYRHFQGQGATGSNLCPLWSDNRRLNAESVIKVCKETMKQIKEKDPKVDINIERLLPKLPPKSKGPHEDIPQFNRMMEHADRIARHIP</sequence>
<evidence type="ECO:0000259" key="10">
    <source>
        <dbReference type="PROSITE" id="PS51873"/>
    </source>
</evidence>
<evidence type="ECO:0000256" key="7">
    <source>
        <dbReference type="ARBA" id="ARBA00022833"/>
    </source>
</evidence>
<comment type="pathway">
    <text evidence="1">Protein modification; protein ubiquitination.</text>
</comment>
<keyword evidence="5" id="KW-0863">Zinc-finger</keyword>
<dbReference type="PANTHER" id="PTHR22770">
    <property type="entry name" value="UBIQUITIN CONJUGATING ENZYME 7 INTERACTING PROTEIN-RELATED"/>
    <property type="match status" value="1"/>
</dbReference>
<dbReference type="PANTHER" id="PTHR22770:SF47">
    <property type="entry name" value="E3 UBIQUITIN-PROTEIN LIGASE RNF216"/>
    <property type="match status" value="1"/>
</dbReference>